<keyword evidence="3" id="KW-1185">Reference proteome</keyword>
<dbReference type="EMBL" id="BFEA01000104">
    <property type="protein sequence ID" value="GBG68715.1"/>
    <property type="molecule type" value="Genomic_DNA"/>
</dbReference>
<accession>A0A388KF76</accession>
<evidence type="ECO:0000313" key="3">
    <source>
        <dbReference type="Proteomes" id="UP000265515"/>
    </source>
</evidence>
<sequence length="193" mass="21433">MKFPSTSHAAGMAACHAREVIVLKEQRALELNGRRVAEQEVESLREQHAIDIENRRKAEQEIERLKMALSRMDMERQQRTPGTNLRSKLDEAAKGSVKKSAKGKEHANQGAQTNNKEAFIFDNRCTLRGLKKDEVLAICAREGVTYTTLDRAKEDIVIKRVVLAFGESGPVDVPDDSNNSADLAKTDGVETTS</sequence>
<name>A0A388KF76_CHABU</name>
<evidence type="ECO:0000256" key="1">
    <source>
        <dbReference type="SAM" id="MobiDB-lite"/>
    </source>
</evidence>
<gene>
    <name evidence="2" type="ORF">CBR_g3257</name>
</gene>
<feature type="region of interest" description="Disordered" evidence="1">
    <location>
        <begin position="169"/>
        <end position="193"/>
    </location>
</feature>
<dbReference type="AlphaFoldDB" id="A0A388KF76"/>
<dbReference type="PROSITE" id="PS51257">
    <property type="entry name" value="PROKAR_LIPOPROTEIN"/>
    <property type="match status" value="1"/>
</dbReference>
<comment type="caution">
    <text evidence="2">The sequence shown here is derived from an EMBL/GenBank/DDBJ whole genome shotgun (WGS) entry which is preliminary data.</text>
</comment>
<reference evidence="2 3" key="1">
    <citation type="journal article" date="2018" name="Cell">
        <title>The Chara Genome: Secondary Complexity and Implications for Plant Terrestrialization.</title>
        <authorList>
            <person name="Nishiyama T."/>
            <person name="Sakayama H."/>
            <person name="Vries J.D."/>
            <person name="Buschmann H."/>
            <person name="Saint-Marcoux D."/>
            <person name="Ullrich K.K."/>
            <person name="Haas F.B."/>
            <person name="Vanderstraeten L."/>
            <person name="Becker D."/>
            <person name="Lang D."/>
            <person name="Vosolsobe S."/>
            <person name="Rombauts S."/>
            <person name="Wilhelmsson P.K.I."/>
            <person name="Janitza P."/>
            <person name="Kern R."/>
            <person name="Heyl A."/>
            <person name="Rumpler F."/>
            <person name="Villalobos L.I.A.C."/>
            <person name="Clay J.M."/>
            <person name="Skokan R."/>
            <person name="Toyoda A."/>
            <person name="Suzuki Y."/>
            <person name="Kagoshima H."/>
            <person name="Schijlen E."/>
            <person name="Tajeshwar N."/>
            <person name="Catarino B."/>
            <person name="Hetherington A.J."/>
            <person name="Saltykova A."/>
            <person name="Bonnot C."/>
            <person name="Breuninger H."/>
            <person name="Symeonidi A."/>
            <person name="Radhakrishnan G.V."/>
            <person name="Van Nieuwerburgh F."/>
            <person name="Deforce D."/>
            <person name="Chang C."/>
            <person name="Karol K.G."/>
            <person name="Hedrich R."/>
            <person name="Ulvskov P."/>
            <person name="Glockner G."/>
            <person name="Delwiche C.F."/>
            <person name="Petrasek J."/>
            <person name="Van de Peer Y."/>
            <person name="Friml J."/>
            <person name="Beilby M."/>
            <person name="Dolan L."/>
            <person name="Kohara Y."/>
            <person name="Sugano S."/>
            <person name="Fujiyama A."/>
            <person name="Delaux P.-M."/>
            <person name="Quint M."/>
            <person name="TheiBen G."/>
            <person name="Hagemann M."/>
            <person name="Harholt J."/>
            <person name="Dunand C."/>
            <person name="Zachgo S."/>
            <person name="Langdale J."/>
            <person name="Maumus F."/>
            <person name="Straeten D.V.D."/>
            <person name="Gould S.B."/>
            <person name="Rensing S.A."/>
        </authorList>
    </citation>
    <scope>NUCLEOTIDE SEQUENCE [LARGE SCALE GENOMIC DNA]</scope>
    <source>
        <strain evidence="2 3">S276</strain>
    </source>
</reference>
<proteinExistence type="predicted"/>
<organism evidence="2 3">
    <name type="scientific">Chara braunii</name>
    <name type="common">Braun's stonewort</name>
    <dbReference type="NCBI Taxonomy" id="69332"/>
    <lineage>
        <taxon>Eukaryota</taxon>
        <taxon>Viridiplantae</taxon>
        <taxon>Streptophyta</taxon>
        <taxon>Charophyceae</taxon>
        <taxon>Charales</taxon>
        <taxon>Characeae</taxon>
        <taxon>Chara</taxon>
    </lineage>
</organism>
<feature type="region of interest" description="Disordered" evidence="1">
    <location>
        <begin position="73"/>
        <end position="111"/>
    </location>
</feature>
<feature type="compositionally biased region" description="Basic and acidic residues" evidence="1">
    <location>
        <begin position="184"/>
        <end position="193"/>
    </location>
</feature>
<dbReference type="Proteomes" id="UP000265515">
    <property type="component" value="Unassembled WGS sequence"/>
</dbReference>
<evidence type="ECO:0000313" key="2">
    <source>
        <dbReference type="EMBL" id="GBG68715.1"/>
    </source>
</evidence>
<dbReference type="Gramene" id="GBG68715">
    <property type="protein sequence ID" value="GBG68715"/>
    <property type="gene ID" value="CBR_g3257"/>
</dbReference>
<protein>
    <submittedName>
        <fullName evidence="2">Uncharacterized protein</fullName>
    </submittedName>
</protein>